<organism evidence="2">
    <name type="scientific">Candidatus Kentrum sp. TC</name>
    <dbReference type="NCBI Taxonomy" id="2126339"/>
    <lineage>
        <taxon>Bacteria</taxon>
        <taxon>Pseudomonadati</taxon>
        <taxon>Pseudomonadota</taxon>
        <taxon>Gammaproteobacteria</taxon>
        <taxon>Candidatus Kentrum</taxon>
    </lineage>
</organism>
<sequence length="137" mass="15154">MKSIKFSFASILLGTALGLPLALAVPATLAADPTLFEIDAKPYSAADLFEGGRLGLLAVERRRCQGLQDLVDKEVLALFFQEEVKRQGKSVDAVRDELLAVPEPAEKAIRAFFEERKDRVKKPYEAVRGKFAGYLKK</sequence>
<evidence type="ECO:0000256" key="1">
    <source>
        <dbReference type="SAM" id="SignalP"/>
    </source>
</evidence>
<protein>
    <submittedName>
        <fullName evidence="2">Uncharacterized protein</fullName>
    </submittedName>
</protein>
<keyword evidence="1" id="KW-0732">Signal</keyword>
<reference evidence="2" key="1">
    <citation type="submission" date="2019-02" db="EMBL/GenBank/DDBJ databases">
        <authorList>
            <person name="Gruber-Vodicka R. H."/>
            <person name="Seah K. B. B."/>
        </authorList>
    </citation>
    <scope>NUCLEOTIDE SEQUENCE</scope>
    <source>
        <strain evidence="2">BECK_BZ123</strain>
    </source>
</reference>
<dbReference type="EMBL" id="CAADFS010000163">
    <property type="protein sequence ID" value="VFK52274.1"/>
    <property type="molecule type" value="Genomic_DNA"/>
</dbReference>
<feature type="signal peptide" evidence="1">
    <location>
        <begin position="1"/>
        <end position="30"/>
    </location>
</feature>
<gene>
    <name evidence="2" type="ORF">BECKTC1821D_GA0114238_11632</name>
</gene>
<dbReference type="AlphaFoldDB" id="A0A450ZER2"/>
<evidence type="ECO:0000313" key="2">
    <source>
        <dbReference type="EMBL" id="VFK52274.1"/>
    </source>
</evidence>
<proteinExistence type="predicted"/>
<accession>A0A450ZER2</accession>
<name>A0A450ZER2_9GAMM</name>
<feature type="chain" id="PRO_5019344232" evidence="1">
    <location>
        <begin position="31"/>
        <end position="137"/>
    </location>
</feature>